<keyword evidence="8" id="KW-1185">Reference proteome</keyword>
<evidence type="ECO:0000259" key="5">
    <source>
        <dbReference type="PROSITE" id="PS51710"/>
    </source>
</evidence>
<dbReference type="Pfam" id="PF01926">
    <property type="entry name" value="MMR_HSR1"/>
    <property type="match status" value="1"/>
</dbReference>
<feature type="compositionally biased region" description="Low complexity" evidence="4">
    <location>
        <begin position="57"/>
        <end position="67"/>
    </location>
</feature>
<feature type="coiled-coil region" evidence="3">
    <location>
        <begin position="173"/>
        <end position="207"/>
    </location>
</feature>
<dbReference type="GO" id="GO:0003924">
    <property type="term" value="F:GTPase activity"/>
    <property type="evidence" value="ECO:0007669"/>
    <property type="project" value="InterPro"/>
</dbReference>
<evidence type="ECO:0000256" key="2">
    <source>
        <dbReference type="ARBA" id="ARBA00023134"/>
    </source>
</evidence>
<evidence type="ECO:0000313" key="8">
    <source>
        <dbReference type="Proteomes" id="UP000198372"/>
    </source>
</evidence>
<dbReference type="SUPFAM" id="SSF82051">
    <property type="entry name" value="Obg GTP-binding protein N-terminal domain"/>
    <property type="match status" value="1"/>
</dbReference>
<dbReference type="OrthoDB" id="347018at2759"/>
<name>A0A238FH14_9BASI</name>
<feature type="domain" description="Obg" evidence="6">
    <location>
        <begin position="77"/>
        <end position="367"/>
    </location>
</feature>
<dbReference type="EMBL" id="FMSP01000007">
    <property type="protein sequence ID" value="SCV71184.1"/>
    <property type="molecule type" value="Genomic_DNA"/>
</dbReference>
<dbReference type="PROSITE" id="PS51883">
    <property type="entry name" value="OBG"/>
    <property type="match status" value="1"/>
</dbReference>
<dbReference type="Gene3D" id="3.40.50.300">
    <property type="entry name" value="P-loop containing nucleotide triphosphate hydrolases"/>
    <property type="match status" value="1"/>
</dbReference>
<evidence type="ECO:0000256" key="4">
    <source>
        <dbReference type="SAM" id="MobiDB-lite"/>
    </source>
</evidence>
<feature type="region of interest" description="Disordered" evidence="4">
    <location>
        <begin position="32"/>
        <end position="74"/>
    </location>
</feature>
<feature type="region of interest" description="Disordered" evidence="4">
    <location>
        <begin position="103"/>
        <end position="122"/>
    </location>
</feature>
<dbReference type="PANTHER" id="PTHR11702">
    <property type="entry name" value="DEVELOPMENTALLY REGULATED GTP-BINDING PROTEIN-RELATED"/>
    <property type="match status" value="1"/>
</dbReference>
<evidence type="ECO:0000259" key="6">
    <source>
        <dbReference type="PROSITE" id="PS51883"/>
    </source>
</evidence>
<feature type="compositionally biased region" description="Basic and acidic residues" evidence="4">
    <location>
        <begin position="40"/>
        <end position="55"/>
    </location>
</feature>
<dbReference type="CDD" id="cd01898">
    <property type="entry name" value="Obg"/>
    <property type="match status" value="1"/>
</dbReference>
<gene>
    <name evidence="7" type="ORF">BQ2448_2772</name>
</gene>
<protein>
    <submittedName>
        <fullName evidence="7">BQ2448_2772 protein</fullName>
    </submittedName>
</protein>
<feature type="domain" description="OBG-type G" evidence="5">
    <location>
        <begin position="368"/>
        <end position="650"/>
    </location>
</feature>
<dbReference type="Pfam" id="PF01018">
    <property type="entry name" value="GTP1_OBG"/>
    <property type="match status" value="1"/>
</dbReference>
<evidence type="ECO:0000313" key="7">
    <source>
        <dbReference type="EMBL" id="SCV71184.1"/>
    </source>
</evidence>
<keyword evidence="1" id="KW-0547">Nucleotide-binding</keyword>
<keyword evidence="2" id="KW-0342">GTP-binding</keyword>
<dbReference type="GO" id="GO:0005739">
    <property type="term" value="C:mitochondrion"/>
    <property type="evidence" value="ECO:0007669"/>
    <property type="project" value="TreeGrafter"/>
</dbReference>
<dbReference type="AlphaFoldDB" id="A0A238FH14"/>
<dbReference type="Gene3D" id="2.70.210.12">
    <property type="entry name" value="GTP1/OBG domain"/>
    <property type="match status" value="2"/>
</dbReference>
<sequence>MVTTTSRFLLGRIYSNLPCTCQHRCHPYRAYSTPSANTRPDGDRDPSQPEPHDRQASTSTSKTPNPKSDWKRRQEGSNFIDTLSVALFSGKGGAGGVSFHREKFMARGPPSGGPGGRGGSVYLVSTPTVTSLSHLPMTLRAGRGGSGGSKWLAGKNGQDVFLRVPLGTVVREVRPRENEIDSLKEEREELELAYNVNEVRLQEAQKRTQRWDEWKKGKDRADKLGEDWPVFPEVDEFEFDPFTQAAHERVRKDLFVLYPMADLASHPSFLLAEHQLLTKLLARKGGIPGRKLRRRRKRESPIEEEAPPLYLDLMTATPLSDPILLLAGGEPGLGNPSFQAADDRSPKYATRGGDGEMMRLELEVKAGGEVGLVGMPNAGKSTLLRALTSSTPRVASYAFTTLNPHHGTCVYYSDNTFSGSRGTISDTSSLPEQFSAHSPRIIKTKSKVSSNDAQNDPERIEIMRFTITDNPGLVQRSAQNVGLGHAFLRHLERCRALVYVIDLAGQVEPWDALKALKVELDEYDRIKGTELGKKIRGVVVNKADLFGTMGEEGETNQVVEDEGMTRASVEDGQRKLHEVTRWVQELEEEIGVEKGSVWVTPVSAKKRENMRTLVKRLSETVGKEREKAKEEKEEEERRIEQEREALIAGI</sequence>
<dbReference type="InterPro" id="IPR036726">
    <property type="entry name" value="GTP1_OBG_dom_sf"/>
</dbReference>
<keyword evidence="3" id="KW-0175">Coiled coil</keyword>
<dbReference type="PANTHER" id="PTHR11702:SF31">
    <property type="entry name" value="MITOCHONDRIAL RIBOSOME-ASSOCIATED GTPASE 2"/>
    <property type="match status" value="1"/>
</dbReference>
<dbReference type="InterPro" id="IPR031167">
    <property type="entry name" value="G_OBG"/>
</dbReference>
<organism evidence="7 8">
    <name type="scientific">Microbotryum intermedium</name>
    <dbReference type="NCBI Taxonomy" id="269621"/>
    <lineage>
        <taxon>Eukaryota</taxon>
        <taxon>Fungi</taxon>
        <taxon>Dikarya</taxon>
        <taxon>Basidiomycota</taxon>
        <taxon>Pucciniomycotina</taxon>
        <taxon>Microbotryomycetes</taxon>
        <taxon>Microbotryales</taxon>
        <taxon>Microbotryaceae</taxon>
        <taxon>Microbotryum</taxon>
    </lineage>
</organism>
<reference evidence="8" key="1">
    <citation type="submission" date="2016-09" db="EMBL/GenBank/DDBJ databases">
        <authorList>
            <person name="Jeantristanb JTB J.-T."/>
            <person name="Ricardo R."/>
        </authorList>
    </citation>
    <scope>NUCLEOTIDE SEQUENCE [LARGE SCALE GENOMIC DNA]</scope>
</reference>
<accession>A0A238FH14</accession>
<dbReference type="PRINTS" id="PR00326">
    <property type="entry name" value="GTP1OBG"/>
</dbReference>
<dbReference type="InterPro" id="IPR006073">
    <property type="entry name" value="GTP-bd"/>
</dbReference>
<evidence type="ECO:0000256" key="3">
    <source>
        <dbReference type="SAM" id="Coils"/>
    </source>
</evidence>
<dbReference type="SUPFAM" id="SSF52540">
    <property type="entry name" value="P-loop containing nucleoside triphosphate hydrolases"/>
    <property type="match status" value="1"/>
</dbReference>
<proteinExistence type="predicted"/>
<dbReference type="InterPro" id="IPR027417">
    <property type="entry name" value="P-loop_NTPase"/>
</dbReference>
<dbReference type="STRING" id="269621.A0A238FH14"/>
<dbReference type="Proteomes" id="UP000198372">
    <property type="component" value="Unassembled WGS sequence"/>
</dbReference>
<dbReference type="GO" id="GO:0042254">
    <property type="term" value="P:ribosome biogenesis"/>
    <property type="evidence" value="ECO:0007669"/>
    <property type="project" value="UniProtKB-UniRule"/>
</dbReference>
<feature type="region of interest" description="Disordered" evidence="4">
    <location>
        <begin position="618"/>
        <end position="650"/>
    </location>
</feature>
<evidence type="ECO:0000256" key="1">
    <source>
        <dbReference type="ARBA" id="ARBA00022741"/>
    </source>
</evidence>
<dbReference type="InterPro" id="IPR045086">
    <property type="entry name" value="OBG_GTPase"/>
</dbReference>
<dbReference type="GO" id="GO:0005525">
    <property type="term" value="F:GTP binding"/>
    <property type="evidence" value="ECO:0007669"/>
    <property type="project" value="UniProtKB-KW"/>
</dbReference>
<dbReference type="InterPro" id="IPR006169">
    <property type="entry name" value="GTP1_OBG_dom"/>
</dbReference>
<dbReference type="PROSITE" id="PS51710">
    <property type="entry name" value="G_OBG"/>
    <property type="match status" value="1"/>
</dbReference>